<comment type="caution">
    <text evidence="2">The sequence shown here is derived from an EMBL/GenBank/DDBJ whole genome shotgun (WGS) entry which is preliminary data.</text>
</comment>
<dbReference type="PANTHER" id="PTHR33144">
    <property type="entry name" value="OS10G0409366 PROTEIN-RELATED"/>
    <property type="match status" value="1"/>
</dbReference>
<dbReference type="InterPro" id="IPR004252">
    <property type="entry name" value="Probable_transposase_24"/>
</dbReference>
<dbReference type="EMBL" id="JBANQN010000010">
    <property type="protein sequence ID" value="KAK6777516.1"/>
    <property type="molecule type" value="Genomic_DNA"/>
</dbReference>
<dbReference type="Pfam" id="PF03004">
    <property type="entry name" value="Transposase_24"/>
    <property type="match status" value="1"/>
</dbReference>
<sequence>MAKRPPYVPKCQPKELPKYWDSDKHMKMSETNTKNRKKLKNPHTVGKISFALARINDLEKKKKETVVSLEELFAVTRTRHPECLYKDSNEDTISKIAEMEEIEKKSVDGSASVDAFSSVLGPEHPGRLRLYGRGLQRVF</sequence>
<feature type="compositionally biased region" description="Basic and acidic residues" evidence="1">
    <location>
        <begin position="12"/>
        <end position="28"/>
    </location>
</feature>
<organism evidence="2 3">
    <name type="scientific">Solanum bulbocastanum</name>
    <name type="common">Wild potato</name>
    <dbReference type="NCBI Taxonomy" id="147425"/>
    <lineage>
        <taxon>Eukaryota</taxon>
        <taxon>Viridiplantae</taxon>
        <taxon>Streptophyta</taxon>
        <taxon>Embryophyta</taxon>
        <taxon>Tracheophyta</taxon>
        <taxon>Spermatophyta</taxon>
        <taxon>Magnoliopsida</taxon>
        <taxon>eudicotyledons</taxon>
        <taxon>Gunneridae</taxon>
        <taxon>Pentapetalae</taxon>
        <taxon>asterids</taxon>
        <taxon>lamiids</taxon>
        <taxon>Solanales</taxon>
        <taxon>Solanaceae</taxon>
        <taxon>Solanoideae</taxon>
        <taxon>Solaneae</taxon>
        <taxon>Solanum</taxon>
    </lineage>
</organism>
<accession>A0AAN8T5G1</accession>
<protein>
    <submittedName>
        <fullName evidence="2">Uncharacterized protein</fullName>
    </submittedName>
</protein>
<keyword evidence="3" id="KW-1185">Reference proteome</keyword>
<gene>
    <name evidence="2" type="ORF">RDI58_024233</name>
</gene>
<dbReference type="AlphaFoldDB" id="A0AAN8T5G1"/>
<evidence type="ECO:0000313" key="2">
    <source>
        <dbReference type="EMBL" id="KAK6777516.1"/>
    </source>
</evidence>
<dbReference type="Proteomes" id="UP001371456">
    <property type="component" value="Unassembled WGS sequence"/>
</dbReference>
<reference evidence="2 3" key="1">
    <citation type="submission" date="2024-02" db="EMBL/GenBank/DDBJ databases">
        <title>de novo genome assembly of Solanum bulbocastanum strain 11H21.</title>
        <authorList>
            <person name="Hosaka A.J."/>
        </authorList>
    </citation>
    <scope>NUCLEOTIDE SEQUENCE [LARGE SCALE GENOMIC DNA]</scope>
    <source>
        <tissue evidence="2">Young leaves</tissue>
    </source>
</reference>
<evidence type="ECO:0000313" key="3">
    <source>
        <dbReference type="Proteomes" id="UP001371456"/>
    </source>
</evidence>
<proteinExistence type="predicted"/>
<dbReference type="PANTHER" id="PTHR33144:SF35">
    <property type="entry name" value="TRANSPOSASE, PTTA_EN_SPM, PLANT-RELATED"/>
    <property type="match status" value="1"/>
</dbReference>
<feature type="region of interest" description="Disordered" evidence="1">
    <location>
        <begin position="1"/>
        <end position="42"/>
    </location>
</feature>
<evidence type="ECO:0000256" key="1">
    <source>
        <dbReference type="SAM" id="MobiDB-lite"/>
    </source>
</evidence>
<name>A0AAN8T5G1_SOLBU</name>